<dbReference type="OrthoDB" id="63123at2"/>
<keyword evidence="3" id="KW-0238">DNA-binding</keyword>
<dbReference type="InterPro" id="IPR000847">
    <property type="entry name" value="LysR_HTH_N"/>
</dbReference>
<dbReference type="Pfam" id="PF00126">
    <property type="entry name" value="HTH_1"/>
    <property type="match status" value="1"/>
</dbReference>
<dbReference type="STRING" id="1806892.AZH43_14935"/>
<dbReference type="InterPro" id="IPR036388">
    <property type="entry name" value="WH-like_DNA-bd_sf"/>
</dbReference>
<dbReference type="GO" id="GO:0003677">
    <property type="term" value="F:DNA binding"/>
    <property type="evidence" value="ECO:0007669"/>
    <property type="project" value="UniProtKB-KW"/>
</dbReference>
<evidence type="ECO:0000256" key="2">
    <source>
        <dbReference type="ARBA" id="ARBA00023015"/>
    </source>
</evidence>
<dbReference type="FunFam" id="1.10.10.10:FF:000001">
    <property type="entry name" value="LysR family transcriptional regulator"/>
    <property type="match status" value="1"/>
</dbReference>
<dbReference type="InterPro" id="IPR005119">
    <property type="entry name" value="LysR_subst-bd"/>
</dbReference>
<feature type="domain" description="HTH lysR-type" evidence="5">
    <location>
        <begin position="1"/>
        <end position="58"/>
    </location>
</feature>
<proteinExistence type="inferred from homology"/>
<comment type="similarity">
    <text evidence="1">Belongs to the LysR transcriptional regulatory family.</text>
</comment>
<accession>A0A151Y030</accession>
<dbReference type="PANTHER" id="PTHR30419">
    <property type="entry name" value="HTH-TYPE TRANSCRIPTIONAL REGULATOR YBHD"/>
    <property type="match status" value="1"/>
</dbReference>
<dbReference type="RefSeq" id="WP_067670179.1">
    <property type="nucleotide sequence ID" value="NZ_CBCSIK010000006.1"/>
</dbReference>
<reference evidence="6 7" key="1">
    <citation type="submission" date="2016-03" db="EMBL/GenBank/DDBJ databases">
        <title>Acinetobacter genomospecies 28 strain ANC 4149.</title>
        <authorList>
            <person name="Radolfova-Krizova L."/>
            <person name="Nemec A."/>
        </authorList>
    </citation>
    <scope>NUCLEOTIDE SEQUENCE [LARGE SCALE GENOMIC DNA]</scope>
    <source>
        <strain evidence="6 7">ANC 4149</strain>
    </source>
</reference>
<keyword evidence="2" id="KW-0805">Transcription regulation</keyword>
<dbReference type="PANTHER" id="PTHR30419:SF24">
    <property type="entry name" value="HTH-TYPE TRANSCRIPTIONAL REGULATOR CZCR"/>
    <property type="match status" value="1"/>
</dbReference>
<dbReference type="CDD" id="cd05466">
    <property type="entry name" value="PBP2_LTTR_substrate"/>
    <property type="match status" value="1"/>
</dbReference>
<comment type="caution">
    <text evidence="6">The sequence shown here is derived from an EMBL/GenBank/DDBJ whole genome shotgun (WGS) entry which is preliminary data.</text>
</comment>
<dbReference type="PRINTS" id="PR00039">
    <property type="entry name" value="HTHLYSR"/>
</dbReference>
<dbReference type="InterPro" id="IPR050950">
    <property type="entry name" value="HTH-type_LysR_regulators"/>
</dbReference>
<dbReference type="Gene3D" id="1.10.10.10">
    <property type="entry name" value="Winged helix-like DNA-binding domain superfamily/Winged helix DNA-binding domain"/>
    <property type="match status" value="1"/>
</dbReference>
<dbReference type="InterPro" id="IPR036390">
    <property type="entry name" value="WH_DNA-bd_sf"/>
</dbReference>
<dbReference type="SUPFAM" id="SSF46785">
    <property type="entry name" value="Winged helix' DNA-binding domain"/>
    <property type="match status" value="1"/>
</dbReference>
<organism evidence="6 7">
    <name type="scientific">Acinetobacter pragensis</name>
    <dbReference type="NCBI Taxonomy" id="1806892"/>
    <lineage>
        <taxon>Bacteria</taxon>
        <taxon>Pseudomonadati</taxon>
        <taxon>Pseudomonadota</taxon>
        <taxon>Gammaproteobacteria</taxon>
        <taxon>Moraxellales</taxon>
        <taxon>Moraxellaceae</taxon>
        <taxon>Acinetobacter</taxon>
    </lineage>
</organism>
<evidence type="ECO:0000313" key="7">
    <source>
        <dbReference type="Proteomes" id="UP000076276"/>
    </source>
</evidence>
<evidence type="ECO:0000256" key="4">
    <source>
        <dbReference type="ARBA" id="ARBA00023163"/>
    </source>
</evidence>
<evidence type="ECO:0000313" key="6">
    <source>
        <dbReference type="EMBL" id="KYQ71411.1"/>
    </source>
</evidence>
<name>A0A151Y030_9GAMM</name>
<evidence type="ECO:0000256" key="3">
    <source>
        <dbReference type="ARBA" id="ARBA00023125"/>
    </source>
</evidence>
<evidence type="ECO:0000256" key="1">
    <source>
        <dbReference type="ARBA" id="ARBA00009437"/>
    </source>
</evidence>
<dbReference type="Pfam" id="PF03466">
    <property type="entry name" value="LysR_substrate"/>
    <property type="match status" value="1"/>
</dbReference>
<dbReference type="GO" id="GO:0005829">
    <property type="term" value="C:cytosol"/>
    <property type="evidence" value="ECO:0007669"/>
    <property type="project" value="TreeGrafter"/>
</dbReference>
<dbReference type="Gene3D" id="3.40.190.290">
    <property type="match status" value="1"/>
</dbReference>
<evidence type="ECO:0000259" key="5">
    <source>
        <dbReference type="PROSITE" id="PS50931"/>
    </source>
</evidence>
<keyword evidence="4" id="KW-0804">Transcription</keyword>
<dbReference type="AlphaFoldDB" id="A0A151Y030"/>
<dbReference type="GO" id="GO:0003700">
    <property type="term" value="F:DNA-binding transcription factor activity"/>
    <property type="evidence" value="ECO:0007669"/>
    <property type="project" value="InterPro"/>
</dbReference>
<dbReference type="Proteomes" id="UP000076276">
    <property type="component" value="Unassembled WGS sequence"/>
</dbReference>
<keyword evidence="7" id="KW-1185">Reference proteome</keyword>
<dbReference type="PROSITE" id="PS50931">
    <property type="entry name" value="HTH_LYSR"/>
    <property type="match status" value="1"/>
</dbReference>
<sequence>MTLTQLEIFVLVAEHQSFTLAAKQLGITQSAVSHALKSLEKDWKVNLLIREQHRIELTHIGSQLLLHAKEMLNTAQIMQQEINASHGIQQGTLRIGSFGASASIHLLPELLKAYRLRYPNLEIFVEEGTDLEVSQWIHERRVDVGFAVLPRPNLDTYPLLQDIFIALIPKSYPAAQQSALNIQDLQRYPFIMTKAGSQTHVEQLLRQYHVQPKIQYQMSQLLTILNMVNLQEGIAIVADMSMTPELLQLHPNVVKRPLIPNTQRQIGLAVKDEKSVSPAAKAFIQLAQDMFHDQC</sequence>
<dbReference type="SUPFAM" id="SSF53850">
    <property type="entry name" value="Periplasmic binding protein-like II"/>
    <property type="match status" value="1"/>
</dbReference>
<dbReference type="EMBL" id="LUAW01000027">
    <property type="protein sequence ID" value="KYQ71411.1"/>
    <property type="molecule type" value="Genomic_DNA"/>
</dbReference>
<protein>
    <submittedName>
        <fullName evidence="6">LysR family transcriptional regulator</fullName>
    </submittedName>
</protein>
<gene>
    <name evidence="6" type="ORF">AZH43_14935</name>
</gene>